<dbReference type="AlphaFoldDB" id="A0A9P8PQ54"/>
<dbReference type="InterPro" id="IPR019357">
    <property type="entry name" value="SCOC"/>
</dbReference>
<reference evidence="2" key="1">
    <citation type="journal article" date="2021" name="Open Biol.">
        <title>Shared evolutionary footprints suggest mitochondrial oxidative damage underlies multiple complex I losses in fungi.</title>
        <authorList>
            <person name="Schikora-Tamarit M.A."/>
            <person name="Marcet-Houben M."/>
            <person name="Nosek J."/>
            <person name="Gabaldon T."/>
        </authorList>
    </citation>
    <scope>NUCLEOTIDE SEQUENCE</scope>
    <source>
        <strain evidence="2">CBS6341</strain>
    </source>
</reference>
<comment type="caution">
    <text evidence="2">The sequence shown here is derived from an EMBL/GenBank/DDBJ whole genome shotgun (WGS) entry which is preliminary data.</text>
</comment>
<name>A0A9P8PQ54_9ASCO</name>
<proteinExistence type="predicted"/>
<dbReference type="Gene3D" id="1.20.5.170">
    <property type="match status" value="1"/>
</dbReference>
<organism evidence="2 3">
    <name type="scientific">Wickerhamomyces mucosus</name>
    <dbReference type="NCBI Taxonomy" id="1378264"/>
    <lineage>
        <taxon>Eukaryota</taxon>
        <taxon>Fungi</taxon>
        <taxon>Dikarya</taxon>
        <taxon>Ascomycota</taxon>
        <taxon>Saccharomycotina</taxon>
        <taxon>Saccharomycetes</taxon>
        <taxon>Phaffomycetales</taxon>
        <taxon>Wickerhamomycetaceae</taxon>
        <taxon>Wickerhamomyces</taxon>
    </lineage>
</organism>
<accession>A0A9P8PQ54</accession>
<keyword evidence="3" id="KW-1185">Reference proteome</keyword>
<feature type="region of interest" description="Disordered" evidence="1">
    <location>
        <begin position="74"/>
        <end position="93"/>
    </location>
</feature>
<evidence type="ECO:0000256" key="1">
    <source>
        <dbReference type="SAM" id="MobiDB-lite"/>
    </source>
</evidence>
<dbReference type="Pfam" id="PF10224">
    <property type="entry name" value="DUF2205"/>
    <property type="match status" value="1"/>
</dbReference>
<dbReference type="Proteomes" id="UP000769528">
    <property type="component" value="Unassembled WGS sequence"/>
</dbReference>
<dbReference type="OrthoDB" id="3980661at2759"/>
<dbReference type="EMBL" id="JAEUBF010000754">
    <property type="protein sequence ID" value="KAH3675504.1"/>
    <property type="molecule type" value="Genomic_DNA"/>
</dbReference>
<sequence>MTSVTPDSLSESFIIHDGVISSQAPGNFQPVPIDINSKNRGADGFQPQISTAEQIPLNESINVELIDEKKNENLKVEEQNARQDDSNESESKIKKALYLRDKLDALLRRTIHSKQNCERLAHDNAYLQEFVGNLMSTGDYLSRKL</sequence>
<gene>
    <name evidence="2" type="ORF">WICMUC_002695</name>
</gene>
<reference evidence="2" key="2">
    <citation type="submission" date="2021-01" db="EMBL/GenBank/DDBJ databases">
        <authorList>
            <person name="Schikora-Tamarit M.A."/>
        </authorList>
    </citation>
    <scope>NUCLEOTIDE SEQUENCE</scope>
    <source>
        <strain evidence="2">CBS6341</strain>
    </source>
</reference>
<protein>
    <submittedName>
        <fullName evidence="2">Uncharacterized protein</fullName>
    </submittedName>
</protein>
<evidence type="ECO:0000313" key="3">
    <source>
        <dbReference type="Proteomes" id="UP000769528"/>
    </source>
</evidence>
<evidence type="ECO:0000313" key="2">
    <source>
        <dbReference type="EMBL" id="KAH3675504.1"/>
    </source>
</evidence>